<evidence type="ECO:0000313" key="1">
    <source>
        <dbReference type="EMBL" id="MEI1247381.1"/>
    </source>
</evidence>
<protein>
    <submittedName>
        <fullName evidence="1">Uncharacterized protein</fullName>
    </submittedName>
</protein>
<dbReference type="RefSeq" id="WP_335910862.1">
    <property type="nucleotide sequence ID" value="NZ_JBAMYB010000002.1"/>
</dbReference>
<dbReference type="EMBL" id="JBAMYC010000002">
    <property type="protein sequence ID" value="MEI1247381.1"/>
    <property type="molecule type" value="Genomic_DNA"/>
</dbReference>
<sequence length="68" mass="7554">MDGRPDLVEEIAAAPAEVQVFISQGFRDFLGYPDFDDFLEGNLRQQGRAAVVKKRFVAISKHDGDNAD</sequence>
<comment type="caution">
    <text evidence="1">The sequence shown here is derived from an EMBL/GenBank/DDBJ whole genome shotgun (WGS) entry which is preliminary data.</text>
</comment>
<accession>A0ABU8CFI2</accession>
<organism evidence="1 2">
    <name type="scientific">Rhizobium aouanii</name>
    <dbReference type="NCBI Taxonomy" id="3118145"/>
    <lineage>
        <taxon>Bacteria</taxon>
        <taxon>Pseudomonadati</taxon>
        <taxon>Pseudomonadota</taxon>
        <taxon>Alphaproteobacteria</taxon>
        <taxon>Hyphomicrobiales</taxon>
        <taxon>Rhizobiaceae</taxon>
        <taxon>Rhizobium/Agrobacterium group</taxon>
        <taxon>Rhizobium</taxon>
    </lineage>
</organism>
<proteinExistence type="predicted"/>
<keyword evidence="2" id="KW-1185">Reference proteome</keyword>
<gene>
    <name evidence="1" type="ORF">V8Q02_05000</name>
</gene>
<reference evidence="1 2" key="1">
    <citation type="submission" date="2024-01" db="EMBL/GenBank/DDBJ databases">
        <title>Draft genome sequences of three bacterial strains isolated from Acacia saligna represent a potential new species within the genus Rhizobium.</title>
        <authorList>
            <person name="Tambong J.T."/>
            <person name="Mnasri B."/>
        </authorList>
    </citation>
    <scope>NUCLEOTIDE SEQUENCE [LARGE SCALE GENOMIC DNA]</scope>
    <source>
        <strain evidence="1 2">1AS12I</strain>
    </source>
</reference>
<dbReference type="Proteomes" id="UP001531129">
    <property type="component" value="Unassembled WGS sequence"/>
</dbReference>
<name>A0ABU8CFI2_9HYPH</name>
<evidence type="ECO:0000313" key="2">
    <source>
        <dbReference type="Proteomes" id="UP001531129"/>
    </source>
</evidence>